<reference evidence="4 5" key="1">
    <citation type="journal article" date="2015" name="Stand. Genomic Sci.">
        <title>Complete genome sequence and description of Salinispira pacifica gen. nov., sp. nov., a novel spirochaete isolated form a hypersaline microbial mat.</title>
        <authorList>
            <person name="Ben Hania W."/>
            <person name="Joseph M."/>
            <person name="Schumann P."/>
            <person name="Bunk B."/>
            <person name="Fiebig A."/>
            <person name="Sproer C."/>
            <person name="Klenk H.P."/>
            <person name="Fardeau M.L."/>
            <person name="Spring S."/>
        </authorList>
    </citation>
    <scope>NUCLEOTIDE SEQUENCE [LARGE SCALE GENOMIC DNA]</scope>
    <source>
        <strain evidence="4 5">L21-RPul-D2</strain>
    </source>
</reference>
<dbReference type="EMBL" id="CP006939">
    <property type="protein sequence ID" value="AHC14482.1"/>
    <property type="molecule type" value="Genomic_DNA"/>
</dbReference>
<dbReference type="FunFam" id="2.60.40.10:FF:000495">
    <property type="entry name" value="Periplasmic beta-glucosidase"/>
    <property type="match status" value="1"/>
</dbReference>
<evidence type="ECO:0000313" key="5">
    <source>
        <dbReference type="Proteomes" id="UP000018680"/>
    </source>
</evidence>
<dbReference type="InterPro" id="IPR026891">
    <property type="entry name" value="Fn3-like"/>
</dbReference>
<dbReference type="eggNOG" id="COG1472">
    <property type="taxonomic scope" value="Bacteria"/>
</dbReference>
<dbReference type="PANTHER" id="PTHR42715:SF10">
    <property type="entry name" value="BETA-GLUCOSIDASE"/>
    <property type="match status" value="1"/>
</dbReference>
<dbReference type="Pfam" id="PF01915">
    <property type="entry name" value="Glyco_hydro_3_C"/>
    <property type="match status" value="1"/>
</dbReference>
<dbReference type="InterPro" id="IPR002772">
    <property type="entry name" value="Glyco_hydro_3_C"/>
</dbReference>
<dbReference type="InterPro" id="IPR050288">
    <property type="entry name" value="Cellulose_deg_GH3"/>
</dbReference>
<keyword evidence="4" id="KW-0326">Glycosidase</keyword>
<dbReference type="Proteomes" id="UP000018680">
    <property type="component" value="Chromosome"/>
</dbReference>
<proteinExistence type="inferred from homology"/>
<dbReference type="Pfam" id="PF00933">
    <property type="entry name" value="Glyco_hydro_3"/>
    <property type="match status" value="1"/>
</dbReference>
<protein>
    <submittedName>
        <fullName evidence="4">Beta-glucosidase</fullName>
        <ecNumber evidence="4">3.2.1.21</ecNumber>
    </submittedName>
</protein>
<dbReference type="SUPFAM" id="SSF52279">
    <property type="entry name" value="Beta-D-glucan exohydrolase, C-terminal domain"/>
    <property type="match status" value="1"/>
</dbReference>
<evidence type="ECO:0000313" key="4">
    <source>
        <dbReference type="EMBL" id="AHC14482.1"/>
    </source>
</evidence>
<dbReference type="AlphaFoldDB" id="V5WFB0"/>
<name>V5WFB0_9SPIO</name>
<dbReference type="PRINTS" id="PR00133">
    <property type="entry name" value="GLHYDRLASE3"/>
</dbReference>
<dbReference type="PANTHER" id="PTHR42715">
    <property type="entry name" value="BETA-GLUCOSIDASE"/>
    <property type="match status" value="1"/>
</dbReference>
<dbReference type="SMART" id="SM01217">
    <property type="entry name" value="Fn3_like"/>
    <property type="match status" value="1"/>
</dbReference>
<dbReference type="KEGG" id="slr:L21SP2_1071"/>
<evidence type="ECO:0000259" key="3">
    <source>
        <dbReference type="SMART" id="SM01217"/>
    </source>
</evidence>
<dbReference type="Gene3D" id="2.60.40.10">
    <property type="entry name" value="Immunoglobulins"/>
    <property type="match status" value="1"/>
</dbReference>
<keyword evidence="5" id="KW-1185">Reference proteome</keyword>
<dbReference type="EC" id="3.2.1.21" evidence="4"/>
<comment type="similarity">
    <text evidence="1">Belongs to the glycosyl hydrolase 3 family.</text>
</comment>
<organism evidence="4 5">
    <name type="scientific">Salinispira pacifica</name>
    <dbReference type="NCBI Taxonomy" id="1307761"/>
    <lineage>
        <taxon>Bacteria</taxon>
        <taxon>Pseudomonadati</taxon>
        <taxon>Spirochaetota</taxon>
        <taxon>Spirochaetia</taxon>
        <taxon>Spirochaetales</taxon>
        <taxon>Spirochaetaceae</taxon>
        <taxon>Salinispira</taxon>
    </lineage>
</organism>
<accession>V5WFB0</accession>
<dbReference type="InterPro" id="IPR001764">
    <property type="entry name" value="Glyco_hydro_3_N"/>
</dbReference>
<dbReference type="SUPFAM" id="SSF51445">
    <property type="entry name" value="(Trans)glycosidases"/>
    <property type="match status" value="1"/>
</dbReference>
<gene>
    <name evidence="4" type="ORF">L21SP2_1071</name>
</gene>
<dbReference type="InterPro" id="IPR036962">
    <property type="entry name" value="Glyco_hydro_3_N_sf"/>
</dbReference>
<dbReference type="Gene3D" id="3.40.50.1700">
    <property type="entry name" value="Glycoside hydrolase family 3 C-terminal domain"/>
    <property type="match status" value="1"/>
</dbReference>
<dbReference type="STRING" id="1307761.L21SP2_1071"/>
<dbReference type="PATRIC" id="fig|1307761.3.peg.1066"/>
<dbReference type="InterPro" id="IPR017853">
    <property type="entry name" value="GH"/>
</dbReference>
<keyword evidence="2 4" id="KW-0378">Hydrolase</keyword>
<dbReference type="HOGENOM" id="CLU_004542_4_1_12"/>
<dbReference type="Gene3D" id="3.20.20.300">
    <property type="entry name" value="Glycoside hydrolase, family 3, N-terminal domain"/>
    <property type="match status" value="1"/>
</dbReference>
<dbReference type="OrthoDB" id="98455at2"/>
<dbReference type="GO" id="GO:0005975">
    <property type="term" value="P:carbohydrate metabolic process"/>
    <property type="evidence" value="ECO:0007669"/>
    <property type="project" value="InterPro"/>
</dbReference>
<dbReference type="GO" id="GO:0008422">
    <property type="term" value="F:beta-glucosidase activity"/>
    <property type="evidence" value="ECO:0007669"/>
    <property type="project" value="UniProtKB-EC"/>
</dbReference>
<dbReference type="InterPro" id="IPR013783">
    <property type="entry name" value="Ig-like_fold"/>
</dbReference>
<evidence type="ECO:0000256" key="1">
    <source>
        <dbReference type="ARBA" id="ARBA00005336"/>
    </source>
</evidence>
<dbReference type="InterPro" id="IPR036881">
    <property type="entry name" value="Glyco_hydro_3_C_sf"/>
</dbReference>
<dbReference type="Pfam" id="PF14310">
    <property type="entry name" value="Fn3-like"/>
    <property type="match status" value="1"/>
</dbReference>
<evidence type="ECO:0000256" key="2">
    <source>
        <dbReference type="ARBA" id="ARBA00022801"/>
    </source>
</evidence>
<feature type="domain" description="Fibronectin type III-like" evidence="3">
    <location>
        <begin position="572"/>
        <end position="642"/>
    </location>
</feature>
<sequence>MTLDEKLLLIGGTRGFFTREVERLGIREVFMADASQGINIRHDWLDEPMTPCLEKSVAFPSMSCLAASWNPQISEEYARSVGEEARAGGVGILLGPGMNIYRHSQSGRNFEYLGEDPYLAARMIERFVKGVQSNGVVATIKHFITNNTDYFRRKSNSVVDDRALREIYLPAFKAGVEAGAKAVMTAYNQFNGEWCSQNRELITGILREELGFQWLVMTDWWAIEDAEATVHSGQDLEMPASKILQAVPRLLDEGKIKESEIDRMVISLVKTCIAMNLYDSDFKKNELVENLPAHEEISRKTVEEGAVLLKNNDLLPLDGTGKILVCGKFLDTIPKGGGAAEVEGFNHISLRQALESEFPGRLHFAATPTSEDLSTADTVLVSTGTLDSEGWDRAFELTKDDENLVSLCCRSNKRTLVLVNSGGGIRMTSWADDVAAILYGWYPGQNGYAAIAGIISGRLNPSGRLPITIEKEFSDSPGYGYIPEGEELYRGWNDQEEHKRDVYDIEYKEGVFVGYRWYQQKNIEPLFPFGFGISYSSFEISNAATDTPRIGQGESARIRCTVKNTAKRAGKTVVQLYVSDQEASVARPPRELKAFSKLELEAGEEREIDFTLPPEAFMFYSTEQKRWVSEAGSFTVYLAFDSTDDSQQVEITLV</sequence>